<dbReference type="KEGG" id="brm:Bmur_1566"/>
<evidence type="ECO:0000256" key="1">
    <source>
        <dbReference type="ARBA" id="ARBA00022729"/>
    </source>
</evidence>
<dbReference type="eggNOG" id="COG0834">
    <property type="taxonomic scope" value="Bacteria"/>
</dbReference>
<feature type="chain" id="PRO_5003077562" evidence="2">
    <location>
        <begin position="26"/>
        <end position="253"/>
    </location>
</feature>
<dbReference type="PANTHER" id="PTHR35936">
    <property type="entry name" value="MEMBRANE-BOUND LYTIC MUREIN TRANSGLYCOSYLASE F"/>
    <property type="match status" value="1"/>
</dbReference>
<dbReference type="AlphaFoldDB" id="D5UAD0"/>
<dbReference type="Proteomes" id="UP000001915">
    <property type="component" value="Chromosome"/>
</dbReference>
<protein>
    <submittedName>
        <fullName evidence="4">Extracellular solute-binding protein family 3</fullName>
    </submittedName>
</protein>
<feature type="signal peptide" evidence="2">
    <location>
        <begin position="1"/>
        <end position="25"/>
    </location>
</feature>
<dbReference type="Gene3D" id="3.40.190.10">
    <property type="entry name" value="Periplasmic binding protein-like II"/>
    <property type="match status" value="2"/>
</dbReference>
<dbReference type="InterPro" id="IPR001638">
    <property type="entry name" value="Solute-binding_3/MltF_N"/>
</dbReference>
<name>D5UAD0_BRAM5</name>
<dbReference type="SUPFAM" id="SSF53850">
    <property type="entry name" value="Periplasmic binding protein-like II"/>
    <property type="match status" value="1"/>
</dbReference>
<dbReference type="HOGENOM" id="CLU_019602_18_2_12"/>
<evidence type="ECO:0000259" key="3">
    <source>
        <dbReference type="SMART" id="SM00062"/>
    </source>
</evidence>
<dbReference type="PROSITE" id="PS51257">
    <property type="entry name" value="PROKAR_LIPOPROTEIN"/>
    <property type="match status" value="1"/>
</dbReference>
<proteinExistence type="predicted"/>
<accession>D5UAD0</accession>
<evidence type="ECO:0000313" key="4">
    <source>
        <dbReference type="EMBL" id="ADG71653.1"/>
    </source>
</evidence>
<gene>
    <name evidence="4" type="ordered locus">Bmur_1566</name>
</gene>
<keyword evidence="1 2" id="KW-0732">Signal</keyword>
<dbReference type="EMBL" id="CP001959">
    <property type="protein sequence ID" value="ADG71653.1"/>
    <property type="molecule type" value="Genomic_DNA"/>
</dbReference>
<evidence type="ECO:0000256" key="2">
    <source>
        <dbReference type="SAM" id="SignalP"/>
    </source>
</evidence>
<reference evidence="4 5" key="1">
    <citation type="journal article" date="2010" name="Stand. Genomic Sci.">
        <title>Complete genome sequence of Brachyspira murdochii type strain (56-150).</title>
        <authorList>
            <person name="Pati A."/>
            <person name="Sikorski J."/>
            <person name="Gronow S."/>
            <person name="Munk C."/>
            <person name="Lapidus A."/>
            <person name="Copeland A."/>
            <person name="Glavina Del Tio T."/>
            <person name="Nolan M."/>
            <person name="Lucas S."/>
            <person name="Chen F."/>
            <person name="Tice H."/>
            <person name="Cheng J.F."/>
            <person name="Han C."/>
            <person name="Detter J.C."/>
            <person name="Bruce D."/>
            <person name="Tapia R."/>
            <person name="Goodwin L."/>
            <person name="Pitluck S."/>
            <person name="Liolios K."/>
            <person name="Ivanova N."/>
            <person name="Mavromatis K."/>
            <person name="Mikhailova N."/>
            <person name="Chen A."/>
            <person name="Palaniappan K."/>
            <person name="Land M."/>
            <person name="Hauser L."/>
            <person name="Chang Y.J."/>
            <person name="Jeffries C.D."/>
            <person name="Spring S."/>
            <person name="Rohde M."/>
            <person name="Goker M."/>
            <person name="Bristow J."/>
            <person name="Eisen J.A."/>
            <person name="Markowitz V."/>
            <person name="Hugenholtz P."/>
            <person name="Kyrpides N.C."/>
            <person name="Klenk H.P."/>
        </authorList>
    </citation>
    <scope>NUCLEOTIDE SEQUENCE [LARGE SCALE GENOMIC DNA]</scope>
    <source>
        <strain evidence="5">ATCC 51284 / DSM 12563 / 56-150</strain>
    </source>
</reference>
<dbReference type="STRING" id="526224.Bmur_1566"/>
<sequence>MIKKIILIISIILFVSCTNSSNNTASNIDNLNNRYINVGIYVYDYPFGYISNGNIGGFDYDLMNEISRISGLKMNFNPMKFEELMSALESHKIDVIIAGMTVTEERKELVNFSDKYYTTSQAVIVEKSNTNINKEEDLIGKNVGVIIGTVADSMISKIDAINIERFDTGSSIILALKVRKVDAAVFDKTTCEHFAAYDNDIKIVQKIKFPDEDYAIAFRKEDTNLLDTVNKTLKEIMTSSFYDELMAKHLNSN</sequence>
<feature type="domain" description="Solute-binding protein family 3/N-terminal" evidence="3">
    <location>
        <begin position="35"/>
        <end position="253"/>
    </location>
</feature>
<dbReference type="Pfam" id="PF00497">
    <property type="entry name" value="SBP_bac_3"/>
    <property type="match status" value="1"/>
</dbReference>
<dbReference type="PANTHER" id="PTHR35936:SF17">
    <property type="entry name" value="ARGININE-BINDING EXTRACELLULAR PROTEIN ARTP"/>
    <property type="match status" value="1"/>
</dbReference>
<organism evidence="4 5">
    <name type="scientific">Brachyspira murdochii (strain ATCC 51284 / DSM 12563 / 56-150)</name>
    <name type="common">Serpulina murdochii</name>
    <dbReference type="NCBI Taxonomy" id="526224"/>
    <lineage>
        <taxon>Bacteria</taxon>
        <taxon>Pseudomonadati</taxon>
        <taxon>Spirochaetota</taxon>
        <taxon>Spirochaetia</taxon>
        <taxon>Brachyspirales</taxon>
        <taxon>Brachyspiraceae</taxon>
        <taxon>Brachyspira</taxon>
    </lineage>
</organism>
<evidence type="ECO:0000313" key="5">
    <source>
        <dbReference type="Proteomes" id="UP000001915"/>
    </source>
</evidence>
<dbReference type="SMART" id="SM00062">
    <property type="entry name" value="PBPb"/>
    <property type="match status" value="1"/>
</dbReference>